<sequence>MKCLSSIFLPCLQARKLRRQRRQDYHASWTCAGISELAQPTEPFPAYEHEKHHHGSTELSALPDQPKDAVTKTPQMTPSIRLVNPADSECSTLDDPDEKQPQGIQDDIAAKQTTTLSDDDTDVESGSEKTSRVIDMKVGPQTEEPLNPKAHLSPKSKDDIDLELSSRRIPRSPDKKPRPASMEVPPSAAAKLPEIKSRIIEDIPEDVEEEDKHDADIKHTVSAVPDEQAKPEEEYGSETAATKPTKRTSTWRLSQRKSMNELFNLLQSTAAAVAAAPKLSNLKFAIPPKSPLRASPTNDSPHHSYVSSVSSTSNRPPTPPPKSPVLRPNSRPLPDPAQLSSSAPPASGTSLGSLSSSPTKKQRRMGTAVFPLLPCKWAGIHDEDMKEKHSNDTNRNSQTLFQ</sequence>
<feature type="compositionally biased region" description="Low complexity" evidence="1">
    <location>
        <begin position="336"/>
        <end position="359"/>
    </location>
</feature>
<accession>A0AAJ6QCK4</accession>
<organism evidence="2">
    <name type="scientific">Aspergillus niger</name>
    <dbReference type="NCBI Taxonomy" id="5061"/>
    <lineage>
        <taxon>Eukaryota</taxon>
        <taxon>Fungi</taxon>
        <taxon>Dikarya</taxon>
        <taxon>Ascomycota</taxon>
        <taxon>Pezizomycotina</taxon>
        <taxon>Eurotiomycetes</taxon>
        <taxon>Eurotiomycetidae</taxon>
        <taxon>Eurotiales</taxon>
        <taxon>Aspergillaceae</taxon>
        <taxon>Aspergillus</taxon>
        <taxon>Aspergillus subgen. Circumdati</taxon>
    </lineage>
</organism>
<feature type="compositionally biased region" description="Basic and acidic residues" evidence="1">
    <location>
        <begin position="126"/>
        <end position="135"/>
    </location>
</feature>
<dbReference type="GeneID" id="4981597"/>
<feature type="region of interest" description="Disordered" evidence="1">
    <location>
        <begin position="281"/>
        <end position="368"/>
    </location>
</feature>
<evidence type="ECO:0000256" key="1">
    <source>
        <dbReference type="SAM" id="MobiDB-lite"/>
    </source>
</evidence>
<dbReference type="VEuPathDB" id="FungiDB:An07g03300"/>
<feature type="region of interest" description="Disordered" evidence="1">
    <location>
        <begin position="47"/>
        <end position="254"/>
    </location>
</feature>
<feature type="compositionally biased region" description="Polar residues" evidence="1">
    <location>
        <begin position="239"/>
        <end position="254"/>
    </location>
</feature>
<feature type="compositionally biased region" description="Low complexity" evidence="1">
    <location>
        <begin position="303"/>
        <end position="315"/>
    </location>
</feature>
<dbReference type="KEGG" id="ang:An07g03300"/>
<proteinExistence type="predicted"/>
<dbReference type="RefSeq" id="XP_001391413.3">
    <property type="nucleotide sequence ID" value="XM_001391376.3"/>
</dbReference>
<reference evidence="2" key="2">
    <citation type="submission" date="2025-08" db="UniProtKB">
        <authorList>
            <consortium name="RefSeq"/>
        </authorList>
    </citation>
    <scope>IDENTIFICATION</scope>
</reference>
<protein>
    <submittedName>
        <fullName evidence="2">Uncharacterized protein</fullName>
    </submittedName>
</protein>
<name>A0AAJ6QCK4_ASPNG</name>
<gene>
    <name evidence="2" type="ORF">An07g03300</name>
</gene>
<dbReference type="AlphaFoldDB" id="A0AAJ6QCK4"/>
<reference evidence="2" key="1">
    <citation type="submission" date="2025-02" db="EMBL/GenBank/DDBJ databases">
        <authorList>
            <consortium name="NCBI Genome Project"/>
        </authorList>
    </citation>
    <scope>NUCLEOTIDE SEQUENCE</scope>
</reference>
<feature type="compositionally biased region" description="Basic and acidic residues" evidence="1">
    <location>
        <begin position="210"/>
        <end position="219"/>
    </location>
</feature>
<evidence type="ECO:0000313" key="2">
    <source>
        <dbReference type="RefSeq" id="XP_001391413.3"/>
    </source>
</evidence>